<dbReference type="SUPFAM" id="SSF46785">
    <property type="entry name" value="Winged helix' DNA-binding domain"/>
    <property type="match status" value="1"/>
</dbReference>
<evidence type="ECO:0000313" key="5">
    <source>
        <dbReference type="EMBL" id="SMX87074.1"/>
    </source>
</evidence>
<evidence type="ECO:0000313" key="6">
    <source>
        <dbReference type="Proteomes" id="UP000234382"/>
    </source>
</evidence>
<evidence type="ECO:0000256" key="2">
    <source>
        <dbReference type="ARBA" id="ARBA00023125"/>
    </source>
</evidence>
<feature type="domain" description="HTH gntR-type" evidence="4">
    <location>
        <begin position="35"/>
        <end position="102"/>
    </location>
</feature>
<dbReference type="Pfam" id="PF00392">
    <property type="entry name" value="GntR"/>
    <property type="match status" value="1"/>
</dbReference>
<proteinExistence type="predicted"/>
<protein>
    <submittedName>
        <fullName evidence="5">DNA-binding transcriptional regulator, GntR family</fullName>
    </submittedName>
</protein>
<evidence type="ECO:0000256" key="1">
    <source>
        <dbReference type="ARBA" id="ARBA00023015"/>
    </source>
</evidence>
<sequence length="242" mass="26496">MSEPGHDAFINVCICYRGPVNDLLTLPWQRIDDSAPIAVRMAAATAREIIEGRHEPGDLLIESDLAAAHNASRTPAREAMLQLERWRLVRLVPKKGALVTTVTGKERRDLLAVRSMFEIDAVETLSDSGDLTALAADLRTLLGEQRKALDAGDPLGFASADYAFHARLIRSGENAIVTEMLTTMGPRLARLTFQVAIDAPHTLDTLLTEHETLTDRAEAGDAEGFARLVRAHIEGSHFPQSR</sequence>
<gene>
    <name evidence="5" type="ORF">BI49514_02009</name>
</gene>
<organism evidence="5 6">
    <name type="scientific">Brevibacterium iodinum ATCC 49514</name>
    <dbReference type="NCBI Taxonomy" id="1255616"/>
    <lineage>
        <taxon>Bacteria</taxon>
        <taxon>Bacillati</taxon>
        <taxon>Actinomycetota</taxon>
        <taxon>Actinomycetes</taxon>
        <taxon>Micrococcales</taxon>
        <taxon>Brevibacteriaceae</taxon>
        <taxon>Brevibacterium</taxon>
    </lineage>
</organism>
<dbReference type="SMART" id="SM00345">
    <property type="entry name" value="HTH_GNTR"/>
    <property type="match status" value="1"/>
</dbReference>
<dbReference type="InterPro" id="IPR036390">
    <property type="entry name" value="WH_DNA-bd_sf"/>
</dbReference>
<name>A0A2H1JI89_9MICO</name>
<dbReference type="InterPro" id="IPR000524">
    <property type="entry name" value="Tscrpt_reg_HTH_GntR"/>
</dbReference>
<dbReference type="Gene3D" id="1.10.10.10">
    <property type="entry name" value="Winged helix-like DNA-binding domain superfamily/Winged helix DNA-binding domain"/>
    <property type="match status" value="1"/>
</dbReference>
<keyword evidence="6" id="KW-1185">Reference proteome</keyword>
<dbReference type="PANTHER" id="PTHR43537">
    <property type="entry name" value="TRANSCRIPTIONAL REGULATOR, GNTR FAMILY"/>
    <property type="match status" value="1"/>
</dbReference>
<keyword evidence="3" id="KW-0804">Transcription</keyword>
<dbReference type="PROSITE" id="PS50949">
    <property type="entry name" value="HTH_GNTR"/>
    <property type="match status" value="1"/>
</dbReference>
<dbReference type="Proteomes" id="UP000234382">
    <property type="component" value="Unassembled WGS sequence"/>
</dbReference>
<dbReference type="EMBL" id="FXYX01000013">
    <property type="protein sequence ID" value="SMX87074.1"/>
    <property type="molecule type" value="Genomic_DNA"/>
</dbReference>
<dbReference type="GO" id="GO:0003677">
    <property type="term" value="F:DNA binding"/>
    <property type="evidence" value="ECO:0007669"/>
    <property type="project" value="UniProtKB-KW"/>
</dbReference>
<keyword evidence="2 5" id="KW-0238">DNA-binding</keyword>
<evidence type="ECO:0000256" key="3">
    <source>
        <dbReference type="ARBA" id="ARBA00023163"/>
    </source>
</evidence>
<dbReference type="Pfam" id="PF07729">
    <property type="entry name" value="FCD"/>
    <property type="match status" value="1"/>
</dbReference>
<dbReference type="GO" id="GO:0003700">
    <property type="term" value="F:DNA-binding transcription factor activity"/>
    <property type="evidence" value="ECO:0007669"/>
    <property type="project" value="InterPro"/>
</dbReference>
<dbReference type="AlphaFoldDB" id="A0A2H1JI89"/>
<dbReference type="InterPro" id="IPR036388">
    <property type="entry name" value="WH-like_DNA-bd_sf"/>
</dbReference>
<dbReference type="InterPro" id="IPR011711">
    <property type="entry name" value="GntR_C"/>
</dbReference>
<evidence type="ECO:0000259" key="4">
    <source>
        <dbReference type="PROSITE" id="PS50949"/>
    </source>
</evidence>
<dbReference type="SUPFAM" id="SSF48008">
    <property type="entry name" value="GntR ligand-binding domain-like"/>
    <property type="match status" value="1"/>
</dbReference>
<reference evidence="6" key="1">
    <citation type="submission" date="2017-03" db="EMBL/GenBank/DDBJ databases">
        <authorList>
            <person name="Monnet C."/>
        </authorList>
    </citation>
    <scope>NUCLEOTIDE SEQUENCE [LARGE SCALE GENOMIC DNA]</scope>
    <source>
        <strain evidence="6">ATCC 49514</strain>
    </source>
</reference>
<accession>A0A2H1JI89</accession>
<dbReference type="PANTHER" id="PTHR43537:SF24">
    <property type="entry name" value="GLUCONATE OPERON TRANSCRIPTIONAL REPRESSOR"/>
    <property type="match status" value="1"/>
</dbReference>
<dbReference type="InterPro" id="IPR008920">
    <property type="entry name" value="TF_FadR/GntR_C"/>
</dbReference>
<dbReference type="Gene3D" id="1.20.120.530">
    <property type="entry name" value="GntR ligand-binding domain-like"/>
    <property type="match status" value="1"/>
</dbReference>
<keyword evidence="1" id="KW-0805">Transcription regulation</keyword>
<dbReference type="SMART" id="SM00895">
    <property type="entry name" value="FCD"/>
    <property type="match status" value="1"/>
</dbReference>